<dbReference type="GO" id="GO:0006352">
    <property type="term" value="P:DNA-templated transcription initiation"/>
    <property type="evidence" value="ECO:0007669"/>
    <property type="project" value="InterPro"/>
</dbReference>
<feature type="domain" description="RNA polymerase sigma factor 70 region 4 type 2" evidence="7">
    <location>
        <begin position="106"/>
        <end position="158"/>
    </location>
</feature>
<reference evidence="8 9" key="1">
    <citation type="journal article" date="2019" name="Appl. Environ. Microbiol.">
        <title>Environmental Evidence and Genomic Insight of Iron-oxidizing Bacteria Preference Towards More Corrosion Resistant Stainless Steel at Higher Salinities.</title>
        <authorList>
            <person name="Garrison C.E."/>
            <person name="Price K.A."/>
            <person name="Field E.K."/>
        </authorList>
    </citation>
    <scope>NUCLEOTIDE SEQUENCE [LARGE SCALE GENOMIC DNA]</scope>
    <source>
        <strain evidence="8 9">P3</strain>
    </source>
</reference>
<dbReference type="PANTHER" id="PTHR43133:SF8">
    <property type="entry name" value="RNA POLYMERASE SIGMA FACTOR HI_1459-RELATED"/>
    <property type="match status" value="1"/>
</dbReference>
<dbReference type="InterPro" id="IPR014284">
    <property type="entry name" value="RNA_pol_sigma-70_dom"/>
</dbReference>
<name>A0A5R9GSA1_9PROT</name>
<evidence type="ECO:0000313" key="9">
    <source>
        <dbReference type="Proteomes" id="UP000306585"/>
    </source>
</evidence>
<sequence length="186" mass="21270">MPLSHHSDICQMIDQAWQRHKAELRHWLLSRLGNAADADDLLQDVFERAMRQGECFGDINNARAWLFRVARNALVDHLRLDRSHIALDDHIVAEEPEVDAIDTLSVCIPRVLSEMSDEDRQIITLCDLDGMTQQQFATLMNISVAAAKSRLQRARKRMRQQLECACQVRLNDAGNVCCFVPRPPLK</sequence>
<dbReference type="Pfam" id="PF08281">
    <property type="entry name" value="Sigma70_r4_2"/>
    <property type="match status" value="1"/>
</dbReference>
<dbReference type="Proteomes" id="UP000306585">
    <property type="component" value="Unassembled WGS sequence"/>
</dbReference>
<accession>A0A5R9GSA1</accession>
<dbReference type="InterPro" id="IPR007627">
    <property type="entry name" value="RNA_pol_sigma70_r2"/>
</dbReference>
<dbReference type="RefSeq" id="WP_138239891.1">
    <property type="nucleotide sequence ID" value="NZ_VBRY01000011.1"/>
</dbReference>
<dbReference type="InterPro" id="IPR013249">
    <property type="entry name" value="RNA_pol_sigma70_r4_t2"/>
</dbReference>
<evidence type="ECO:0000259" key="7">
    <source>
        <dbReference type="Pfam" id="PF08281"/>
    </source>
</evidence>
<dbReference type="NCBIfam" id="TIGR02937">
    <property type="entry name" value="sigma70-ECF"/>
    <property type="match status" value="1"/>
</dbReference>
<keyword evidence="9" id="KW-1185">Reference proteome</keyword>
<dbReference type="AlphaFoldDB" id="A0A5R9GSA1"/>
<dbReference type="CDD" id="cd06171">
    <property type="entry name" value="Sigma70_r4"/>
    <property type="match status" value="1"/>
</dbReference>
<keyword evidence="2" id="KW-0805">Transcription regulation</keyword>
<dbReference type="InterPro" id="IPR013324">
    <property type="entry name" value="RNA_pol_sigma_r3/r4-like"/>
</dbReference>
<dbReference type="Gene3D" id="1.10.1740.10">
    <property type="match status" value="1"/>
</dbReference>
<dbReference type="PANTHER" id="PTHR43133">
    <property type="entry name" value="RNA POLYMERASE ECF-TYPE SIGMA FACTO"/>
    <property type="match status" value="1"/>
</dbReference>
<dbReference type="InterPro" id="IPR039425">
    <property type="entry name" value="RNA_pol_sigma-70-like"/>
</dbReference>
<dbReference type="GO" id="GO:0016987">
    <property type="term" value="F:sigma factor activity"/>
    <property type="evidence" value="ECO:0007669"/>
    <property type="project" value="UniProtKB-KW"/>
</dbReference>
<organism evidence="8 9">
    <name type="scientific">Mariprofundus erugo</name>
    <dbReference type="NCBI Taxonomy" id="2528639"/>
    <lineage>
        <taxon>Bacteria</taxon>
        <taxon>Pseudomonadati</taxon>
        <taxon>Pseudomonadota</taxon>
        <taxon>Candidatius Mariprofundia</taxon>
        <taxon>Mariprofundales</taxon>
        <taxon>Mariprofundaceae</taxon>
        <taxon>Mariprofundus</taxon>
    </lineage>
</organism>
<proteinExistence type="inferred from homology"/>
<evidence type="ECO:0000256" key="2">
    <source>
        <dbReference type="ARBA" id="ARBA00023015"/>
    </source>
</evidence>
<dbReference type="SUPFAM" id="SSF88659">
    <property type="entry name" value="Sigma3 and sigma4 domains of RNA polymerase sigma factors"/>
    <property type="match status" value="1"/>
</dbReference>
<dbReference type="EMBL" id="VBRY01000011">
    <property type="protein sequence ID" value="TLS66134.1"/>
    <property type="molecule type" value="Genomic_DNA"/>
</dbReference>
<evidence type="ECO:0000256" key="1">
    <source>
        <dbReference type="ARBA" id="ARBA00010641"/>
    </source>
</evidence>
<feature type="domain" description="RNA polymerase sigma-70 region 2" evidence="6">
    <location>
        <begin position="18"/>
        <end position="79"/>
    </location>
</feature>
<comment type="caution">
    <text evidence="8">The sequence shown here is derived from an EMBL/GenBank/DDBJ whole genome shotgun (WGS) entry which is preliminary data.</text>
</comment>
<keyword evidence="5" id="KW-0804">Transcription</keyword>
<dbReference type="Pfam" id="PF04542">
    <property type="entry name" value="Sigma70_r2"/>
    <property type="match status" value="1"/>
</dbReference>
<keyword evidence="3" id="KW-0731">Sigma factor</keyword>
<gene>
    <name evidence="8" type="ORF">FEF65_11095</name>
</gene>
<dbReference type="SUPFAM" id="SSF88946">
    <property type="entry name" value="Sigma2 domain of RNA polymerase sigma factors"/>
    <property type="match status" value="1"/>
</dbReference>
<evidence type="ECO:0000259" key="6">
    <source>
        <dbReference type="Pfam" id="PF04542"/>
    </source>
</evidence>
<evidence type="ECO:0000256" key="3">
    <source>
        <dbReference type="ARBA" id="ARBA00023082"/>
    </source>
</evidence>
<evidence type="ECO:0000256" key="4">
    <source>
        <dbReference type="ARBA" id="ARBA00023125"/>
    </source>
</evidence>
<dbReference type="Gene3D" id="1.10.10.10">
    <property type="entry name" value="Winged helix-like DNA-binding domain superfamily/Winged helix DNA-binding domain"/>
    <property type="match status" value="1"/>
</dbReference>
<comment type="similarity">
    <text evidence="1">Belongs to the sigma-70 factor family. ECF subfamily.</text>
</comment>
<protein>
    <submittedName>
        <fullName evidence="8">Sigma-70 family RNA polymerase sigma factor</fullName>
    </submittedName>
</protein>
<dbReference type="GO" id="GO:0003677">
    <property type="term" value="F:DNA binding"/>
    <property type="evidence" value="ECO:0007669"/>
    <property type="project" value="UniProtKB-KW"/>
</dbReference>
<evidence type="ECO:0000256" key="5">
    <source>
        <dbReference type="ARBA" id="ARBA00023163"/>
    </source>
</evidence>
<dbReference type="InterPro" id="IPR013325">
    <property type="entry name" value="RNA_pol_sigma_r2"/>
</dbReference>
<evidence type="ECO:0000313" key="8">
    <source>
        <dbReference type="EMBL" id="TLS66134.1"/>
    </source>
</evidence>
<dbReference type="InterPro" id="IPR036388">
    <property type="entry name" value="WH-like_DNA-bd_sf"/>
</dbReference>
<keyword evidence="4" id="KW-0238">DNA-binding</keyword>